<dbReference type="SUPFAM" id="SSF100895">
    <property type="entry name" value="Kazal-type serine protease inhibitors"/>
    <property type="match status" value="1"/>
</dbReference>
<organism evidence="3 4">
    <name type="scientific">Nitrosovibrio tenuis</name>
    <dbReference type="NCBI Taxonomy" id="1233"/>
    <lineage>
        <taxon>Bacteria</taxon>
        <taxon>Pseudomonadati</taxon>
        <taxon>Pseudomonadota</taxon>
        <taxon>Betaproteobacteria</taxon>
        <taxon>Nitrosomonadales</taxon>
        <taxon>Nitrosomonadaceae</taxon>
        <taxon>Nitrosovibrio</taxon>
    </lineage>
</organism>
<dbReference type="Gene3D" id="3.30.60.30">
    <property type="match status" value="1"/>
</dbReference>
<reference evidence="3 4" key="1">
    <citation type="submission" date="2016-10" db="EMBL/GenBank/DDBJ databases">
        <authorList>
            <person name="de Groot N.N."/>
        </authorList>
    </citation>
    <scope>NUCLEOTIDE SEQUENCE [LARGE SCALE GENOMIC DNA]</scope>
    <source>
        <strain evidence="3 4">Nv1</strain>
    </source>
</reference>
<dbReference type="STRING" id="1233.SAMN05216387_11430"/>
<keyword evidence="1" id="KW-0732">Signal</keyword>
<dbReference type="EMBL" id="FOBH01000014">
    <property type="protein sequence ID" value="SEL53529.1"/>
    <property type="molecule type" value="Genomic_DNA"/>
</dbReference>
<proteinExistence type="predicted"/>
<name>A0A1H7R0A0_9PROT</name>
<dbReference type="PROSITE" id="PS51465">
    <property type="entry name" value="KAZAL_2"/>
    <property type="match status" value="1"/>
</dbReference>
<sequence>MKKLIYIFLFGSALLLSATSFAQGDIQNDEYGRAVNITVGSTQGSVDNTTLRLVREIIGDAIAAGTVDIFYVYYPRAGGATSTEFGLSACAEARFSAGSENFKRFVAQLSSIRHKAQTFLAIEWAQRCKDIEPIEPLDCGGILGTLCPGSQYCRVGAGQCKIADAQGSCKAVPEVCNAQYNPVCGCDGKTYENACEAARARVSLDHSGKCKPPEELVCDESKPEKCVKP</sequence>
<feature type="signal peptide" evidence="1">
    <location>
        <begin position="1"/>
        <end position="22"/>
    </location>
</feature>
<dbReference type="AlphaFoldDB" id="A0A1H7R0A0"/>
<evidence type="ECO:0000259" key="2">
    <source>
        <dbReference type="PROSITE" id="PS51465"/>
    </source>
</evidence>
<accession>A0A1H7R0A0</accession>
<dbReference type="RefSeq" id="WP_218141557.1">
    <property type="nucleotide sequence ID" value="NZ_FOBH01000014.1"/>
</dbReference>
<keyword evidence="4" id="KW-1185">Reference proteome</keyword>
<gene>
    <name evidence="3" type="ORF">SAMN05216387_11430</name>
</gene>
<evidence type="ECO:0000313" key="3">
    <source>
        <dbReference type="EMBL" id="SEL53529.1"/>
    </source>
</evidence>
<evidence type="ECO:0000313" key="4">
    <source>
        <dbReference type="Proteomes" id="UP000198620"/>
    </source>
</evidence>
<dbReference type="Pfam" id="PF00050">
    <property type="entry name" value="Kazal_1"/>
    <property type="match status" value="1"/>
</dbReference>
<feature type="domain" description="Kazal-like" evidence="2">
    <location>
        <begin position="163"/>
        <end position="212"/>
    </location>
</feature>
<dbReference type="InterPro" id="IPR002350">
    <property type="entry name" value="Kazal_dom"/>
</dbReference>
<dbReference type="InterPro" id="IPR036058">
    <property type="entry name" value="Kazal_dom_sf"/>
</dbReference>
<dbReference type="Proteomes" id="UP000198620">
    <property type="component" value="Unassembled WGS sequence"/>
</dbReference>
<dbReference type="CDD" id="cd00104">
    <property type="entry name" value="KAZAL_FS"/>
    <property type="match status" value="1"/>
</dbReference>
<evidence type="ECO:0000256" key="1">
    <source>
        <dbReference type="SAM" id="SignalP"/>
    </source>
</evidence>
<dbReference type="SMART" id="SM00280">
    <property type="entry name" value="KAZAL"/>
    <property type="match status" value="1"/>
</dbReference>
<protein>
    <submittedName>
        <fullName evidence="3">Kazal-type serine protease inhibitor domain-containing protein</fullName>
    </submittedName>
</protein>
<feature type="chain" id="PRO_5011513992" evidence="1">
    <location>
        <begin position="23"/>
        <end position="229"/>
    </location>
</feature>